<dbReference type="GO" id="GO:0006564">
    <property type="term" value="P:L-serine biosynthetic process"/>
    <property type="evidence" value="ECO:0007669"/>
    <property type="project" value="UniProtKB-KW"/>
</dbReference>
<evidence type="ECO:0000256" key="9">
    <source>
        <dbReference type="ARBA" id="ARBA00023299"/>
    </source>
</evidence>
<comment type="caution">
    <text evidence="14">The sequence shown here is derived from an EMBL/GenBank/DDBJ whole genome shotgun (WGS) entry which is preliminary data.</text>
</comment>
<dbReference type="EMBL" id="JANBTW010000005">
    <property type="protein sequence ID" value="KAJ2680441.1"/>
    <property type="molecule type" value="Genomic_DNA"/>
</dbReference>
<comment type="similarity">
    <text evidence="3">Belongs to the class-V pyridoxal-phosphate-dependent aminotransferase family. SerC subfamily.</text>
</comment>
<dbReference type="GO" id="GO:0030170">
    <property type="term" value="F:pyridoxal phosphate binding"/>
    <property type="evidence" value="ECO:0007669"/>
    <property type="project" value="TreeGrafter"/>
</dbReference>
<sequence length="404" mass="44799">MSHSTSDLPYGRVWNFAAGPSTLPVSVLEEVQRDLLNYKGHGMSIMEMSHRSKEYGKIIGDAEATLRRILNVPDNYSVLFMQGGGTGEFAAAYLNLFASKAVSEKQRRLGRQLSCDYLVTGKWSKGGLKEVARLGGKPNAVFDGVVSNTEAEPSVSYGSLPPVSSWKLGRPEETAFVYYCENETIHGVEMPSDLVLDAVDPSVPVICDMSSNMLSRPVDISRFGAIIAGAQKNMGPAGVTLVIVRKDLLERDDSDKEAIQRLPSVLDWRYFDKAGSMPHTPPTFSIYVCGLVFKWAEEQGGLEVLQKLREARAKLVYNMIDAHPDFFHGPVDKRYRSAMNIVFNLPTPELEAQFLADAAKRNIIQLKGHRSLGGIRVSLYNAMPLEGAIEFVAFMKDFYNEHHN</sequence>
<dbReference type="PROSITE" id="PS00595">
    <property type="entry name" value="AA_TRANSFER_CLASS_5"/>
    <property type="match status" value="1"/>
</dbReference>
<feature type="domain" description="Aminotransferase class V" evidence="13">
    <location>
        <begin position="172"/>
        <end position="386"/>
    </location>
</feature>
<evidence type="ECO:0000256" key="8">
    <source>
        <dbReference type="ARBA" id="ARBA00022898"/>
    </source>
</evidence>
<keyword evidence="8" id="KW-0663">Pyridoxal phosphate</keyword>
<dbReference type="PIRSF" id="PIRSF000525">
    <property type="entry name" value="SerC"/>
    <property type="match status" value="1"/>
</dbReference>
<dbReference type="InterPro" id="IPR022278">
    <property type="entry name" value="Pser_aminoTfrase"/>
</dbReference>
<dbReference type="HAMAP" id="MF_00160">
    <property type="entry name" value="SerC_aminotrans_5"/>
    <property type="match status" value="1"/>
</dbReference>
<dbReference type="InterPro" id="IPR015424">
    <property type="entry name" value="PyrdxlP-dep_Trfase"/>
</dbReference>
<keyword evidence="7" id="KW-0808">Transferase</keyword>
<evidence type="ECO:0000256" key="2">
    <source>
        <dbReference type="ARBA" id="ARBA00005099"/>
    </source>
</evidence>
<evidence type="ECO:0000256" key="11">
    <source>
        <dbReference type="ARBA" id="ARBA00049007"/>
    </source>
</evidence>
<dbReference type="PANTHER" id="PTHR43247:SF1">
    <property type="entry name" value="PHOSPHOSERINE AMINOTRANSFERASE"/>
    <property type="match status" value="1"/>
</dbReference>
<organism evidence="14 15">
    <name type="scientific">Coemansia spiralis</name>
    <dbReference type="NCBI Taxonomy" id="417178"/>
    <lineage>
        <taxon>Eukaryota</taxon>
        <taxon>Fungi</taxon>
        <taxon>Fungi incertae sedis</taxon>
        <taxon>Zoopagomycota</taxon>
        <taxon>Kickxellomycotina</taxon>
        <taxon>Kickxellomycetes</taxon>
        <taxon>Kickxellales</taxon>
        <taxon>Kickxellaceae</taxon>
        <taxon>Coemansia</taxon>
    </lineage>
</organism>
<comment type="pathway">
    <text evidence="2">Amino-acid biosynthesis; L-serine biosynthesis; L-serine from 3-phospho-D-glycerate: step 2/3.</text>
</comment>
<dbReference type="EC" id="2.6.1.52" evidence="4"/>
<dbReference type="GO" id="GO:0004648">
    <property type="term" value="F:O-phospho-L-serine:2-oxoglutarate aminotransferase activity"/>
    <property type="evidence" value="ECO:0007669"/>
    <property type="project" value="UniProtKB-EC"/>
</dbReference>
<dbReference type="Gene3D" id="3.90.1150.10">
    <property type="entry name" value="Aspartate Aminotransferase, domain 1"/>
    <property type="match status" value="1"/>
</dbReference>
<dbReference type="GO" id="GO:0005737">
    <property type="term" value="C:cytoplasm"/>
    <property type="evidence" value="ECO:0007669"/>
    <property type="project" value="TreeGrafter"/>
</dbReference>
<comment type="cofactor">
    <cofactor evidence="1 12">
        <name>pyridoxal 5'-phosphate</name>
        <dbReference type="ChEBI" id="CHEBI:597326"/>
    </cofactor>
</comment>
<dbReference type="PANTHER" id="PTHR43247">
    <property type="entry name" value="PHOSPHOSERINE AMINOTRANSFERASE"/>
    <property type="match status" value="1"/>
</dbReference>
<dbReference type="InterPro" id="IPR015422">
    <property type="entry name" value="PyrdxlP-dep_Trfase_small"/>
</dbReference>
<dbReference type="NCBIfam" id="NF003764">
    <property type="entry name" value="PRK05355.1"/>
    <property type="match status" value="1"/>
</dbReference>
<evidence type="ECO:0000313" key="15">
    <source>
        <dbReference type="Proteomes" id="UP001151518"/>
    </source>
</evidence>
<evidence type="ECO:0000256" key="1">
    <source>
        <dbReference type="ARBA" id="ARBA00001933"/>
    </source>
</evidence>
<dbReference type="InterPro" id="IPR015421">
    <property type="entry name" value="PyrdxlP-dep_Trfase_major"/>
</dbReference>
<evidence type="ECO:0000256" key="12">
    <source>
        <dbReference type="RuleBase" id="RU004504"/>
    </source>
</evidence>
<dbReference type="FunFam" id="3.90.1150.10:FF:000006">
    <property type="entry name" value="Phosphoserine aminotransferase"/>
    <property type="match status" value="1"/>
</dbReference>
<comment type="catalytic activity">
    <reaction evidence="11">
        <text>O-phospho-L-serine + 2-oxoglutarate = 3-phosphooxypyruvate + L-glutamate</text>
        <dbReference type="Rhea" id="RHEA:14329"/>
        <dbReference type="ChEBI" id="CHEBI:16810"/>
        <dbReference type="ChEBI" id="CHEBI:18110"/>
        <dbReference type="ChEBI" id="CHEBI:29985"/>
        <dbReference type="ChEBI" id="CHEBI:57524"/>
        <dbReference type="EC" id="2.6.1.52"/>
    </reaction>
</comment>
<dbReference type="AlphaFoldDB" id="A0A9W8GEA1"/>
<evidence type="ECO:0000256" key="3">
    <source>
        <dbReference type="ARBA" id="ARBA00006904"/>
    </source>
</evidence>
<protein>
    <recommendedName>
        <fullName evidence="4">phosphoserine transaminase</fullName>
        <ecNumber evidence="4">2.6.1.52</ecNumber>
    </recommendedName>
</protein>
<dbReference type="SUPFAM" id="SSF53383">
    <property type="entry name" value="PLP-dependent transferases"/>
    <property type="match status" value="1"/>
</dbReference>
<evidence type="ECO:0000256" key="7">
    <source>
        <dbReference type="ARBA" id="ARBA00022679"/>
    </source>
</evidence>
<dbReference type="Gene3D" id="3.40.640.10">
    <property type="entry name" value="Type I PLP-dependent aspartate aminotransferase-like (Major domain)"/>
    <property type="match status" value="1"/>
</dbReference>
<evidence type="ECO:0000256" key="5">
    <source>
        <dbReference type="ARBA" id="ARBA00022576"/>
    </source>
</evidence>
<evidence type="ECO:0000313" key="14">
    <source>
        <dbReference type="EMBL" id="KAJ2680441.1"/>
    </source>
</evidence>
<dbReference type="InterPro" id="IPR020578">
    <property type="entry name" value="Aminotrans_V_PyrdxlP_BS"/>
</dbReference>
<dbReference type="OrthoDB" id="1703350at2759"/>
<evidence type="ECO:0000259" key="13">
    <source>
        <dbReference type="Pfam" id="PF00266"/>
    </source>
</evidence>
<evidence type="ECO:0000256" key="4">
    <source>
        <dbReference type="ARBA" id="ARBA00013030"/>
    </source>
</evidence>
<dbReference type="InterPro" id="IPR000192">
    <property type="entry name" value="Aminotrans_V_dom"/>
</dbReference>
<keyword evidence="5" id="KW-0032">Aminotransferase</keyword>
<gene>
    <name evidence="14" type="ORF">GGI25_000733</name>
</gene>
<dbReference type="FunFam" id="3.40.640.10:FF:000010">
    <property type="entry name" value="Phosphoserine aminotransferase"/>
    <property type="match status" value="1"/>
</dbReference>
<reference evidence="14" key="1">
    <citation type="submission" date="2022-07" db="EMBL/GenBank/DDBJ databases">
        <title>Phylogenomic reconstructions and comparative analyses of Kickxellomycotina fungi.</title>
        <authorList>
            <person name="Reynolds N.K."/>
            <person name="Stajich J.E."/>
            <person name="Barry K."/>
            <person name="Grigoriev I.V."/>
            <person name="Crous P."/>
            <person name="Smith M.E."/>
        </authorList>
    </citation>
    <scope>NUCLEOTIDE SEQUENCE</scope>
    <source>
        <strain evidence="14">NRRL 3115</strain>
    </source>
</reference>
<dbReference type="Pfam" id="PF00266">
    <property type="entry name" value="Aminotran_5"/>
    <property type="match status" value="2"/>
</dbReference>
<evidence type="ECO:0000256" key="10">
    <source>
        <dbReference type="ARBA" id="ARBA00047630"/>
    </source>
</evidence>
<dbReference type="Proteomes" id="UP001151518">
    <property type="component" value="Unassembled WGS sequence"/>
</dbReference>
<keyword evidence="6" id="KW-0028">Amino-acid biosynthesis</keyword>
<feature type="domain" description="Aminotransferase class V" evidence="13">
    <location>
        <begin position="13"/>
        <end position="99"/>
    </location>
</feature>
<evidence type="ECO:0000256" key="6">
    <source>
        <dbReference type="ARBA" id="ARBA00022605"/>
    </source>
</evidence>
<name>A0A9W8GEA1_9FUNG</name>
<proteinExistence type="inferred from homology"/>
<comment type="catalytic activity">
    <reaction evidence="10">
        <text>4-(phosphooxy)-L-threonine + 2-oxoglutarate = (R)-3-hydroxy-2-oxo-4-phosphooxybutanoate + L-glutamate</text>
        <dbReference type="Rhea" id="RHEA:16573"/>
        <dbReference type="ChEBI" id="CHEBI:16810"/>
        <dbReference type="ChEBI" id="CHEBI:29985"/>
        <dbReference type="ChEBI" id="CHEBI:58452"/>
        <dbReference type="ChEBI" id="CHEBI:58538"/>
        <dbReference type="EC" id="2.6.1.52"/>
    </reaction>
</comment>
<keyword evidence="9" id="KW-0718">Serine biosynthesis</keyword>
<accession>A0A9W8GEA1</accession>